<dbReference type="AlphaFoldDB" id="A0A2K1L954"/>
<dbReference type="Gramene" id="Pp3c1_22220V3.1">
    <property type="protein sequence ID" value="Pp3c1_22220V3.1"/>
    <property type="gene ID" value="Pp3c1_22220"/>
</dbReference>
<evidence type="ECO:0000256" key="1">
    <source>
        <dbReference type="SAM" id="MobiDB-lite"/>
    </source>
</evidence>
<evidence type="ECO:0000313" key="3">
    <source>
        <dbReference type="EnsemblPlants" id="Pp3c1_22220V3.1"/>
    </source>
</evidence>
<evidence type="ECO:0000313" key="4">
    <source>
        <dbReference type="Proteomes" id="UP000006727"/>
    </source>
</evidence>
<reference evidence="2 4" key="2">
    <citation type="journal article" date="2018" name="Plant J.">
        <title>The Physcomitrella patens chromosome-scale assembly reveals moss genome structure and evolution.</title>
        <authorList>
            <person name="Lang D."/>
            <person name="Ullrich K.K."/>
            <person name="Murat F."/>
            <person name="Fuchs J."/>
            <person name="Jenkins J."/>
            <person name="Haas F.B."/>
            <person name="Piednoel M."/>
            <person name="Gundlach H."/>
            <person name="Van Bel M."/>
            <person name="Meyberg R."/>
            <person name="Vives C."/>
            <person name="Morata J."/>
            <person name="Symeonidi A."/>
            <person name="Hiss M."/>
            <person name="Muchero W."/>
            <person name="Kamisugi Y."/>
            <person name="Saleh O."/>
            <person name="Blanc G."/>
            <person name="Decker E.L."/>
            <person name="van Gessel N."/>
            <person name="Grimwood J."/>
            <person name="Hayes R.D."/>
            <person name="Graham S.W."/>
            <person name="Gunter L.E."/>
            <person name="McDaniel S.F."/>
            <person name="Hoernstein S.N.W."/>
            <person name="Larsson A."/>
            <person name="Li F.W."/>
            <person name="Perroud P.F."/>
            <person name="Phillips J."/>
            <person name="Ranjan P."/>
            <person name="Rokshar D.S."/>
            <person name="Rothfels C.J."/>
            <person name="Schneider L."/>
            <person name="Shu S."/>
            <person name="Stevenson D.W."/>
            <person name="Thummler F."/>
            <person name="Tillich M."/>
            <person name="Villarreal Aguilar J.C."/>
            <person name="Widiez T."/>
            <person name="Wong G.K."/>
            <person name="Wymore A."/>
            <person name="Zhang Y."/>
            <person name="Zimmer A.D."/>
            <person name="Quatrano R.S."/>
            <person name="Mayer K.F.X."/>
            <person name="Goodstein D."/>
            <person name="Casacuberta J.M."/>
            <person name="Vandepoele K."/>
            <person name="Reski R."/>
            <person name="Cuming A.C."/>
            <person name="Tuskan G.A."/>
            <person name="Maumus F."/>
            <person name="Salse J."/>
            <person name="Schmutz J."/>
            <person name="Rensing S.A."/>
        </authorList>
    </citation>
    <scope>NUCLEOTIDE SEQUENCE [LARGE SCALE GENOMIC DNA]</scope>
    <source>
        <strain evidence="3 4">cv. Gransden 2004</strain>
    </source>
</reference>
<dbReference type="EMBL" id="ABEU02000001">
    <property type="protein sequence ID" value="PNR62568.1"/>
    <property type="molecule type" value="Genomic_DNA"/>
</dbReference>
<dbReference type="RefSeq" id="XP_024373854.1">
    <property type="nucleotide sequence ID" value="XM_024518086.2"/>
</dbReference>
<feature type="compositionally biased region" description="Basic and acidic residues" evidence="1">
    <location>
        <begin position="176"/>
        <end position="186"/>
    </location>
</feature>
<accession>A0A2K1L954</accession>
<feature type="compositionally biased region" description="Basic residues" evidence="1">
    <location>
        <begin position="187"/>
        <end position="203"/>
    </location>
</feature>
<dbReference type="GeneID" id="112281494"/>
<evidence type="ECO:0000313" key="2">
    <source>
        <dbReference type="EMBL" id="PNR62568.1"/>
    </source>
</evidence>
<reference evidence="3" key="3">
    <citation type="submission" date="2020-12" db="UniProtKB">
        <authorList>
            <consortium name="EnsemblPlants"/>
        </authorList>
    </citation>
    <scope>IDENTIFICATION</scope>
</reference>
<gene>
    <name evidence="3" type="primary">LOC112281494</name>
    <name evidence="2" type="ORF">PHYPA_000992</name>
</gene>
<feature type="region of interest" description="Disordered" evidence="1">
    <location>
        <begin position="1"/>
        <end position="32"/>
    </location>
</feature>
<proteinExistence type="predicted"/>
<dbReference type="RefSeq" id="XP_024373872.1">
    <property type="nucleotide sequence ID" value="XM_024518104.2"/>
</dbReference>
<dbReference type="STRING" id="3218.A0A2K1L954"/>
<reference evidence="2 4" key="1">
    <citation type="journal article" date="2008" name="Science">
        <title>The Physcomitrella genome reveals evolutionary insights into the conquest of land by plants.</title>
        <authorList>
            <person name="Rensing S."/>
            <person name="Lang D."/>
            <person name="Zimmer A."/>
            <person name="Terry A."/>
            <person name="Salamov A."/>
            <person name="Shapiro H."/>
            <person name="Nishiyama T."/>
            <person name="Perroud P.-F."/>
            <person name="Lindquist E."/>
            <person name="Kamisugi Y."/>
            <person name="Tanahashi T."/>
            <person name="Sakakibara K."/>
            <person name="Fujita T."/>
            <person name="Oishi K."/>
            <person name="Shin-I T."/>
            <person name="Kuroki Y."/>
            <person name="Toyoda A."/>
            <person name="Suzuki Y."/>
            <person name="Hashimoto A."/>
            <person name="Yamaguchi K."/>
            <person name="Sugano A."/>
            <person name="Kohara Y."/>
            <person name="Fujiyama A."/>
            <person name="Anterola A."/>
            <person name="Aoki S."/>
            <person name="Ashton N."/>
            <person name="Barbazuk W.B."/>
            <person name="Barker E."/>
            <person name="Bennetzen J."/>
            <person name="Bezanilla M."/>
            <person name="Blankenship R."/>
            <person name="Cho S.H."/>
            <person name="Dutcher S."/>
            <person name="Estelle M."/>
            <person name="Fawcett J.A."/>
            <person name="Gundlach H."/>
            <person name="Hanada K."/>
            <person name="Heyl A."/>
            <person name="Hicks K.A."/>
            <person name="Hugh J."/>
            <person name="Lohr M."/>
            <person name="Mayer K."/>
            <person name="Melkozernov A."/>
            <person name="Murata T."/>
            <person name="Nelson D."/>
            <person name="Pils B."/>
            <person name="Prigge M."/>
            <person name="Reiss B."/>
            <person name="Renner T."/>
            <person name="Rombauts S."/>
            <person name="Rushton P."/>
            <person name="Sanderfoot A."/>
            <person name="Schween G."/>
            <person name="Shiu S.-H."/>
            <person name="Stueber K."/>
            <person name="Theodoulou F.L."/>
            <person name="Tu H."/>
            <person name="Van de Peer Y."/>
            <person name="Verrier P.J."/>
            <person name="Waters E."/>
            <person name="Wood A."/>
            <person name="Yang L."/>
            <person name="Cove D."/>
            <person name="Cuming A."/>
            <person name="Hasebe M."/>
            <person name="Lucas S."/>
            <person name="Mishler D.B."/>
            <person name="Reski R."/>
            <person name="Grigoriev I."/>
            <person name="Quatrano R.S."/>
            <person name="Boore J.L."/>
        </authorList>
    </citation>
    <scope>NUCLEOTIDE SEQUENCE [LARGE SCALE GENOMIC DNA]</scope>
    <source>
        <strain evidence="3 4">cv. Gransden 2004</strain>
    </source>
</reference>
<protein>
    <submittedName>
        <fullName evidence="2 3">Uncharacterized protein</fullName>
    </submittedName>
</protein>
<dbReference type="PaxDb" id="3218-PP1S59_347V6.1"/>
<feature type="compositionally biased region" description="Low complexity" evidence="1">
    <location>
        <begin position="73"/>
        <end position="107"/>
    </location>
</feature>
<dbReference type="Proteomes" id="UP000006727">
    <property type="component" value="Chromosome 1"/>
</dbReference>
<feature type="region of interest" description="Disordered" evidence="1">
    <location>
        <begin position="246"/>
        <end position="280"/>
    </location>
</feature>
<dbReference type="RefSeq" id="XP_073391247.1">
    <property type="nucleotide sequence ID" value="XM_073535146.1"/>
</dbReference>
<feature type="region of interest" description="Disordered" evidence="1">
    <location>
        <begin position="60"/>
        <end position="220"/>
    </location>
</feature>
<name>A0A2K1L954_PHYPA</name>
<dbReference type="EnsemblPlants" id="Pp3c1_22220V3.1">
    <property type="protein sequence ID" value="Pp3c1_22220V3.1"/>
    <property type="gene ID" value="Pp3c1_22220"/>
</dbReference>
<keyword evidence="4" id="KW-1185">Reference proteome</keyword>
<organism evidence="2">
    <name type="scientific">Physcomitrium patens</name>
    <name type="common">Spreading-leaved earth moss</name>
    <name type="synonym">Physcomitrella patens</name>
    <dbReference type="NCBI Taxonomy" id="3218"/>
    <lineage>
        <taxon>Eukaryota</taxon>
        <taxon>Viridiplantae</taxon>
        <taxon>Streptophyta</taxon>
        <taxon>Embryophyta</taxon>
        <taxon>Bryophyta</taxon>
        <taxon>Bryophytina</taxon>
        <taxon>Bryopsida</taxon>
        <taxon>Funariidae</taxon>
        <taxon>Funariales</taxon>
        <taxon>Funariaceae</taxon>
        <taxon>Physcomitrium</taxon>
    </lineage>
</organism>
<dbReference type="OrthoDB" id="10648392at2759"/>
<sequence length="341" mass="36795">MSKWCSGLPPQTGHKEEEKGGRSHSSLGRRKDRIFFDEAISSTLNLSGLSPEEKFHPVIKIGPGLAPYTSEVSSTPHDTPSTPHDTPTPSPQQSSKGPPSTTNDTPSTPSPPLSYEAPPLTPPGTPSSQSPTQRSKGPTSTPPGTPSSQSKAPISTPPDIPFTSIPLSPPPAIPRTPREMSNTEKEKKKKKKKKEKRKKKKKPQPPPPKPRSPCVSECEEEVETKLGGGVTMPSIFAMCHIPASRQGISEPDTYQVSEDRSGVGSSSWRDEDDVPNFPPAVPSSYMRLKGIVRSFGNKIDARNLVEVGPHGWHASSIAPYDLGDTGDTVTVDRAGWHEKEK</sequence>
<dbReference type="RefSeq" id="XP_024373863.1">
    <property type="nucleotide sequence ID" value="XM_024518095.2"/>
</dbReference>